<dbReference type="PROSITE" id="PS51257">
    <property type="entry name" value="PROKAR_LIPOPROTEIN"/>
    <property type="match status" value="1"/>
</dbReference>
<protein>
    <recommendedName>
        <fullName evidence="2">SWIM-type domain-containing protein</fullName>
    </recommendedName>
</protein>
<dbReference type="Proteomes" id="UP000235145">
    <property type="component" value="Unassembled WGS sequence"/>
</dbReference>
<organism evidence="3 4">
    <name type="scientific">Lactuca sativa</name>
    <name type="common">Garden lettuce</name>
    <dbReference type="NCBI Taxonomy" id="4236"/>
    <lineage>
        <taxon>Eukaryota</taxon>
        <taxon>Viridiplantae</taxon>
        <taxon>Streptophyta</taxon>
        <taxon>Embryophyta</taxon>
        <taxon>Tracheophyta</taxon>
        <taxon>Spermatophyta</taxon>
        <taxon>Magnoliopsida</taxon>
        <taxon>eudicotyledons</taxon>
        <taxon>Gunneridae</taxon>
        <taxon>Pentapetalae</taxon>
        <taxon>asterids</taxon>
        <taxon>campanulids</taxon>
        <taxon>Asterales</taxon>
        <taxon>Asteraceae</taxon>
        <taxon>Cichorioideae</taxon>
        <taxon>Cichorieae</taxon>
        <taxon>Lactucinae</taxon>
        <taxon>Lactuca</taxon>
    </lineage>
</organism>
<accession>A0A9R1XWH6</accession>
<evidence type="ECO:0000313" key="3">
    <source>
        <dbReference type="EMBL" id="KAJ0222152.1"/>
    </source>
</evidence>
<comment type="caution">
    <text evidence="3">The sequence shown here is derived from an EMBL/GenBank/DDBJ whole genome shotgun (WGS) entry which is preliminary data.</text>
</comment>
<proteinExistence type="predicted"/>
<keyword evidence="1" id="KW-0479">Metal-binding</keyword>
<dbReference type="EMBL" id="NBSK02000002">
    <property type="protein sequence ID" value="KAJ0222152.1"/>
    <property type="molecule type" value="Genomic_DNA"/>
</dbReference>
<evidence type="ECO:0000259" key="2">
    <source>
        <dbReference type="PROSITE" id="PS50966"/>
    </source>
</evidence>
<name>A0A9R1XWH6_LACSA</name>
<dbReference type="AlphaFoldDB" id="A0A9R1XWH6"/>
<dbReference type="GO" id="GO:0008270">
    <property type="term" value="F:zinc ion binding"/>
    <property type="evidence" value="ECO:0007669"/>
    <property type="project" value="UniProtKB-KW"/>
</dbReference>
<dbReference type="PANTHER" id="PTHR47718">
    <property type="entry name" value="OS01G0519700 PROTEIN"/>
    <property type="match status" value="1"/>
</dbReference>
<dbReference type="PROSITE" id="PS50966">
    <property type="entry name" value="ZF_SWIM"/>
    <property type="match status" value="1"/>
</dbReference>
<dbReference type="PANTHER" id="PTHR47718:SF12">
    <property type="entry name" value="PROTEIN FAR1-RELATED SEQUENCE"/>
    <property type="match status" value="1"/>
</dbReference>
<evidence type="ECO:0000313" key="4">
    <source>
        <dbReference type="Proteomes" id="UP000235145"/>
    </source>
</evidence>
<keyword evidence="1" id="KW-0862">Zinc</keyword>
<gene>
    <name evidence="3" type="ORF">LSAT_V11C200086500</name>
</gene>
<feature type="domain" description="SWIM-type" evidence="2">
    <location>
        <begin position="390"/>
        <end position="423"/>
    </location>
</feature>
<dbReference type="InterPro" id="IPR007527">
    <property type="entry name" value="Znf_SWIM"/>
</dbReference>
<keyword evidence="1" id="KW-0863">Zinc-finger</keyword>
<reference evidence="3 4" key="1">
    <citation type="journal article" date="2017" name="Nat. Commun.">
        <title>Genome assembly with in vitro proximity ligation data and whole-genome triplication in lettuce.</title>
        <authorList>
            <person name="Reyes-Chin-Wo S."/>
            <person name="Wang Z."/>
            <person name="Yang X."/>
            <person name="Kozik A."/>
            <person name="Arikit S."/>
            <person name="Song C."/>
            <person name="Xia L."/>
            <person name="Froenicke L."/>
            <person name="Lavelle D.O."/>
            <person name="Truco M.J."/>
            <person name="Xia R."/>
            <person name="Zhu S."/>
            <person name="Xu C."/>
            <person name="Xu H."/>
            <person name="Xu X."/>
            <person name="Cox K."/>
            <person name="Korf I."/>
            <person name="Meyers B.C."/>
            <person name="Michelmore R.W."/>
        </authorList>
    </citation>
    <scope>NUCLEOTIDE SEQUENCE [LARGE SCALE GENOMIC DNA]</scope>
    <source>
        <strain evidence="4">cv. Salinas</strain>
        <tissue evidence="3">Seedlings</tissue>
    </source>
</reference>
<sequence>MEEVKGNYVKPWANLIQAQQQGIGQGCPEASGEASWSAPGKDSKCAIGKVGKGALGKAAGECHARKHQLDPIYVQSVSGTDELNVLSLAQSDDDIATEGEPEAGQDRFSEFFSPGGTRKIWILEDVDDVKPKLFSEYLSIKDAMDMYRAYAAKASFDVRKERHNHDLVAKDYKHFLRSNRQLDNAAQEFIEKMGRDDAQMVVDKYMDRMKDDTTLTFEFICEKGKLVSLSWFSKMFHMIETWIPAYFRDMPLSGLMRTTSRSESMNSAFNKISHWGNSLVKFFSSFDSAMDRQRHNQCYLDHLSNISKIKSKISLKIMEHAADIDTNEVLIKVKKEIEQSLFSCSQYSVTNEEFYDRFVVMQYKDIMGSTPTVVNEEDSESECDVPEKTYFFKKESRFECTCSLFFQNGILCRHIFCIFRTYQINKIPSKYILRRWCKGVIPYV</sequence>
<keyword evidence="4" id="KW-1185">Reference proteome</keyword>
<evidence type="ECO:0000256" key="1">
    <source>
        <dbReference type="PROSITE-ProRule" id="PRU00325"/>
    </source>
</evidence>